<comment type="caution">
    <text evidence="1">The sequence shown here is derived from an EMBL/GenBank/DDBJ whole genome shotgun (WGS) entry which is preliminary data.</text>
</comment>
<dbReference type="Proteomes" id="UP001158986">
    <property type="component" value="Unassembled WGS sequence"/>
</dbReference>
<evidence type="ECO:0000313" key="1">
    <source>
        <dbReference type="EMBL" id="CAH0519724.1"/>
    </source>
</evidence>
<dbReference type="EMBL" id="CAKLCB010000311">
    <property type="protein sequence ID" value="CAH0519724.1"/>
    <property type="molecule type" value="Genomic_DNA"/>
</dbReference>
<keyword evidence="2" id="KW-1185">Reference proteome</keyword>
<sequence length="75" mass="8648">MTHVSISNGPTVRHKRLRLHSLDVMTPMLHSYQTHKWTGPWTVLVLDTNVNNTHKQMMNNENNTTNIANRVTVTL</sequence>
<gene>
    <name evidence="1" type="ORF">PBS001_LOCUS6243</name>
</gene>
<proteinExistence type="predicted"/>
<protein>
    <submittedName>
        <fullName evidence="1">Uncharacterized protein</fullName>
    </submittedName>
</protein>
<evidence type="ECO:0000313" key="2">
    <source>
        <dbReference type="Proteomes" id="UP001158986"/>
    </source>
</evidence>
<name>A0ABN8D3K3_9STRA</name>
<accession>A0ABN8D3K3</accession>
<organism evidence="1 2">
    <name type="scientific">Peronospora belbahrii</name>
    <dbReference type="NCBI Taxonomy" id="622444"/>
    <lineage>
        <taxon>Eukaryota</taxon>
        <taxon>Sar</taxon>
        <taxon>Stramenopiles</taxon>
        <taxon>Oomycota</taxon>
        <taxon>Peronosporomycetes</taxon>
        <taxon>Peronosporales</taxon>
        <taxon>Peronosporaceae</taxon>
        <taxon>Peronospora</taxon>
    </lineage>
</organism>
<reference evidence="1 2" key="1">
    <citation type="submission" date="2021-11" db="EMBL/GenBank/DDBJ databases">
        <authorList>
            <person name="Islam A."/>
            <person name="Islam S."/>
            <person name="Flora M.S."/>
            <person name="Rahman M."/>
            <person name="Ziaur R.M."/>
            <person name="Epstein J.H."/>
            <person name="Hassan M."/>
            <person name="Klassen M."/>
            <person name="Woodard K."/>
            <person name="Webb A."/>
            <person name="Webby R.J."/>
            <person name="El Zowalaty M.E."/>
        </authorList>
    </citation>
    <scope>NUCLEOTIDE SEQUENCE [LARGE SCALE GENOMIC DNA]</scope>
    <source>
        <strain evidence="1">Pbs1</strain>
    </source>
</reference>